<dbReference type="RefSeq" id="WP_259485937.1">
    <property type="nucleotide sequence ID" value="NZ_JANTEZ010000003.1"/>
</dbReference>
<sequence>MSPQPLFLAATTSYAVNCALGASVAAGVVDTRRFRWVHHALYIATCTLAGAAAASAMLPALRPSGAAAAASARRAALALAPAAVPLVVIPRVSARTARHPIVALTAAPFLAAGLILSRR</sequence>
<evidence type="ECO:0000256" key="1">
    <source>
        <dbReference type="SAM" id="Phobius"/>
    </source>
</evidence>
<dbReference type="Proteomes" id="UP001165580">
    <property type="component" value="Unassembled WGS sequence"/>
</dbReference>
<organism evidence="2 3">
    <name type="scientific">Herbiconiux gentiana</name>
    <dbReference type="NCBI Taxonomy" id="2970912"/>
    <lineage>
        <taxon>Bacteria</taxon>
        <taxon>Bacillati</taxon>
        <taxon>Actinomycetota</taxon>
        <taxon>Actinomycetes</taxon>
        <taxon>Micrococcales</taxon>
        <taxon>Microbacteriaceae</taxon>
        <taxon>Herbiconiux</taxon>
    </lineage>
</organism>
<feature type="transmembrane region" description="Helical" evidence="1">
    <location>
        <begin position="6"/>
        <end position="29"/>
    </location>
</feature>
<dbReference type="EMBL" id="JANTEZ010000003">
    <property type="protein sequence ID" value="MCS5714403.1"/>
    <property type="molecule type" value="Genomic_DNA"/>
</dbReference>
<comment type="caution">
    <text evidence="2">The sequence shown here is derived from an EMBL/GenBank/DDBJ whole genome shotgun (WGS) entry which is preliminary data.</text>
</comment>
<accession>A0ABT2GDV9</accession>
<name>A0ABT2GDV9_9MICO</name>
<proteinExistence type="predicted"/>
<keyword evidence="3" id="KW-1185">Reference proteome</keyword>
<feature type="transmembrane region" description="Helical" evidence="1">
    <location>
        <begin position="101"/>
        <end position="117"/>
    </location>
</feature>
<evidence type="ECO:0000313" key="3">
    <source>
        <dbReference type="Proteomes" id="UP001165580"/>
    </source>
</evidence>
<keyword evidence="1" id="KW-1133">Transmembrane helix</keyword>
<gene>
    <name evidence="2" type="ORF">NVV95_07525</name>
</gene>
<keyword evidence="1" id="KW-0812">Transmembrane</keyword>
<feature type="transmembrane region" description="Helical" evidence="1">
    <location>
        <begin position="41"/>
        <end position="61"/>
    </location>
</feature>
<keyword evidence="1" id="KW-0472">Membrane</keyword>
<reference evidence="2" key="1">
    <citation type="submission" date="2022-08" db="EMBL/GenBank/DDBJ databases">
        <authorList>
            <person name="Deng Y."/>
            <person name="Han X.-F."/>
            <person name="Zhang Y.-Q."/>
        </authorList>
    </citation>
    <scope>NUCLEOTIDE SEQUENCE</scope>
    <source>
        <strain evidence="2">CPCC 205716</strain>
    </source>
</reference>
<protein>
    <submittedName>
        <fullName evidence="2">Uncharacterized protein</fullName>
    </submittedName>
</protein>
<evidence type="ECO:0000313" key="2">
    <source>
        <dbReference type="EMBL" id="MCS5714403.1"/>
    </source>
</evidence>